<evidence type="ECO:0000313" key="1">
    <source>
        <dbReference type="EMBL" id="PRY33865.1"/>
    </source>
</evidence>
<evidence type="ECO:0000313" key="2">
    <source>
        <dbReference type="Proteomes" id="UP000238375"/>
    </source>
</evidence>
<dbReference type="EMBL" id="PVTE01000019">
    <property type="protein sequence ID" value="PRY33865.1"/>
    <property type="molecule type" value="Genomic_DNA"/>
</dbReference>
<accession>A0A2T0SKE0</accession>
<organism evidence="1 2">
    <name type="scientific">Spirosoma oryzae</name>
    <dbReference type="NCBI Taxonomy" id="1469603"/>
    <lineage>
        <taxon>Bacteria</taxon>
        <taxon>Pseudomonadati</taxon>
        <taxon>Bacteroidota</taxon>
        <taxon>Cytophagia</taxon>
        <taxon>Cytophagales</taxon>
        <taxon>Cytophagaceae</taxon>
        <taxon>Spirosoma</taxon>
    </lineage>
</organism>
<dbReference type="AlphaFoldDB" id="A0A2T0SKE0"/>
<keyword evidence="2" id="KW-1185">Reference proteome</keyword>
<sequence length="66" mass="7645">MVVGEIIRLYRIYKGYVAYHELLDESPTIRLEQLLLLTNQMGPAEQEIYLNHSVHLPDLLLPVVNV</sequence>
<proteinExistence type="predicted"/>
<gene>
    <name evidence="1" type="ORF">CLV58_11914</name>
</gene>
<comment type="caution">
    <text evidence="1">The sequence shown here is derived from an EMBL/GenBank/DDBJ whole genome shotgun (WGS) entry which is preliminary data.</text>
</comment>
<name>A0A2T0SKE0_9BACT</name>
<dbReference type="RefSeq" id="WP_106139529.1">
    <property type="nucleotide sequence ID" value="NZ_PVTE01000019.1"/>
</dbReference>
<reference evidence="1 2" key="1">
    <citation type="submission" date="2018-03" db="EMBL/GenBank/DDBJ databases">
        <title>Genomic Encyclopedia of Archaeal and Bacterial Type Strains, Phase II (KMG-II): from individual species to whole genera.</title>
        <authorList>
            <person name="Goeker M."/>
        </authorList>
    </citation>
    <scope>NUCLEOTIDE SEQUENCE [LARGE SCALE GENOMIC DNA]</scope>
    <source>
        <strain evidence="1 2">DSM 28354</strain>
    </source>
</reference>
<protein>
    <submittedName>
        <fullName evidence="1">Uncharacterized protein</fullName>
    </submittedName>
</protein>
<dbReference type="Proteomes" id="UP000238375">
    <property type="component" value="Unassembled WGS sequence"/>
</dbReference>